<organism evidence="10 11">
    <name type="scientific">Fodinibius salipaludis</name>
    <dbReference type="NCBI Taxonomy" id="2032627"/>
    <lineage>
        <taxon>Bacteria</taxon>
        <taxon>Pseudomonadati</taxon>
        <taxon>Balneolota</taxon>
        <taxon>Balneolia</taxon>
        <taxon>Balneolales</taxon>
        <taxon>Balneolaceae</taxon>
        <taxon>Fodinibius</taxon>
    </lineage>
</organism>
<reference evidence="10 11" key="1">
    <citation type="submission" date="2017-08" db="EMBL/GenBank/DDBJ databases">
        <title>Aliifodinibius alkalisoli sp. nov., isolated from saline alkaline soil.</title>
        <authorList>
            <person name="Liu D."/>
            <person name="Zhang G."/>
        </authorList>
    </citation>
    <scope>NUCLEOTIDE SEQUENCE [LARGE SCALE GENOMIC DNA]</scope>
    <source>
        <strain evidence="10 11">WN023</strain>
    </source>
</reference>
<feature type="compositionally biased region" description="Basic and acidic residues" evidence="7">
    <location>
        <begin position="1"/>
        <end position="15"/>
    </location>
</feature>
<evidence type="ECO:0000259" key="9">
    <source>
        <dbReference type="Pfam" id="PF02706"/>
    </source>
</evidence>
<evidence type="ECO:0000256" key="5">
    <source>
        <dbReference type="ARBA" id="ARBA00023136"/>
    </source>
</evidence>
<evidence type="ECO:0000256" key="3">
    <source>
        <dbReference type="ARBA" id="ARBA00022692"/>
    </source>
</evidence>
<evidence type="ECO:0000256" key="1">
    <source>
        <dbReference type="ARBA" id="ARBA00004651"/>
    </source>
</evidence>
<comment type="caution">
    <text evidence="10">The sequence shown here is derived from an EMBL/GenBank/DDBJ whole genome shotgun (WGS) entry which is preliminary data.</text>
</comment>
<dbReference type="PANTHER" id="PTHR32309">
    <property type="entry name" value="TYROSINE-PROTEIN KINASE"/>
    <property type="match status" value="1"/>
</dbReference>
<keyword evidence="5 8" id="KW-0472">Membrane</keyword>
<evidence type="ECO:0000256" key="7">
    <source>
        <dbReference type="SAM" id="MobiDB-lite"/>
    </source>
</evidence>
<dbReference type="AlphaFoldDB" id="A0A2A2G6D0"/>
<keyword evidence="6" id="KW-0175">Coiled coil</keyword>
<dbReference type="Proteomes" id="UP000218831">
    <property type="component" value="Unassembled WGS sequence"/>
</dbReference>
<name>A0A2A2G6D0_9BACT</name>
<dbReference type="RefSeq" id="WP_095607364.1">
    <property type="nucleotide sequence ID" value="NZ_NSKE01000010.1"/>
</dbReference>
<feature type="domain" description="Polysaccharide chain length determinant N-terminal" evidence="9">
    <location>
        <begin position="44"/>
        <end position="110"/>
    </location>
</feature>
<evidence type="ECO:0000313" key="10">
    <source>
        <dbReference type="EMBL" id="PAU93181.1"/>
    </source>
</evidence>
<dbReference type="InterPro" id="IPR003856">
    <property type="entry name" value="LPS_length_determ_N"/>
</dbReference>
<keyword evidence="2" id="KW-1003">Cell membrane</keyword>
<keyword evidence="3 8" id="KW-0812">Transmembrane</keyword>
<dbReference type="Pfam" id="PF02706">
    <property type="entry name" value="Wzz"/>
    <property type="match status" value="1"/>
</dbReference>
<dbReference type="GO" id="GO:0004713">
    <property type="term" value="F:protein tyrosine kinase activity"/>
    <property type="evidence" value="ECO:0007669"/>
    <property type="project" value="TreeGrafter"/>
</dbReference>
<evidence type="ECO:0000256" key="8">
    <source>
        <dbReference type="SAM" id="Phobius"/>
    </source>
</evidence>
<proteinExistence type="predicted"/>
<comment type="subcellular location">
    <subcellularLocation>
        <location evidence="1">Cell membrane</location>
        <topology evidence="1">Multi-pass membrane protein</topology>
    </subcellularLocation>
</comment>
<dbReference type="InterPro" id="IPR050445">
    <property type="entry name" value="Bact_polysacc_biosynth/exp"/>
</dbReference>
<feature type="coiled-coil region" evidence="6">
    <location>
        <begin position="260"/>
        <end position="306"/>
    </location>
</feature>
<dbReference type="GO" id="GO:0005886">
    <property type="term" value="C:plasma membrane"/>
    <property type="evidence" value="ECO:0007669"/>
    <property type="project" value="UniProtKB-SubCell"/>
</dbReference>
<dbReference type="PANTHER" id="PTHR32309:SF13">
    <property type="entry name" value="FERRIC ENTEROBACTIN TRANSPORT PROTEIN FEPE"/>
    <property type="match status" value="1"/>
</dbReference>
<feature type="region of interest" description="Disordered" evidence="7">
    <location>
        <begin position="1"/>
        <end position="37"/>
    </location>
</feature>
<keyword evidence="11" id="KW-1185">Reference proteome</keyword>
<dbReference type="EMBL" id="NSKE01000010">
    <property type="protein sequence ID" value="PAU93181.1"/>
    <property type="molecule type" value="Genomic_DNA"/>
</dbReference>
<evidence type="ECO:0000313" key="11">
    <source>
        <dbReference type="Proteomes" id="UP000218831"/>
    </source>
</evidence>
<gene>
    <name evidence="10" type="ORF">CK503_13560</name>
</gene>
<sequence length="403" mass="45222">MSNENPHSDHHDPKPQKGHQPHTPPPQGYYGAPPEYGYQPIEEDEIDLIELAQTFWDAREKIVKITGAFLVLGLLIALFSPKEYSTEATLMPETQSAQSGASGLLQQYGGMLGISGSQLSGGQEGSIPPQLYPNIVQSLPYQVELMNTEVYFSEYDTTATVHDFFSGIHSPSVLGYARQFTIGLPGQIIGLFKAEEQDVSPLPKKVDRDSVLKLNREQMETVKILRERLSISVDQETGILTLTSEFPDPQAAAEIGRVGINLLKESVKEYRTQKARQNLEFVREQVEEVRKRFEEAQQQLAEFRDSNLNLATAKAQSREQELQSRYDLTFNLYNSLSQREEQAKLDLQEETPVLSVLQPVSVPLEDNTSGLLILIVSGMLGGIISLGWVLVSSWWKQEKVRFK</sequence>
<feature type="transmembrane region" description="Helical" evidence="8">
    <location>
        <begin position="371"/>
        <end position="395"/>
    </location>
</feature>
<keyword evidence="4 8" id="KW-1133">Transmembrane helix</keyword>
<evidence type="ECO:0000256" key="6">
    <source>
        <dbReference type="SAM" id="Coils"/>
    </source>
</evidence>
<accession>A0A2A2G6D0</accession>
<evidence type="ECO:0000256" key="2">
    <source>
        <dbReference type="ARBA" id="ARBA00022475"/>
    </source>
</evidence>
<dbReference type="OrthoDB" id="1522571at2"/>
<evidence type="ECO:0000256" key="4">
    <source>
        <dbReference type="ARBA" id="ARBA00022989"/>
    </source>
</evidence>
<protein>
    <recommendedName>
        <fullName evidence="9">Polysaccharide chain length determinant N-terminal domain-containing protein</fullName>
    </recommendedName>
</protein>